<feature type="compositionally biased region" description="Acidic residues" evidence="1">
    <location>
        <begin position="222"/>
        <end position="241"/>
    </location>
</feature>
<feature type="non-terminal residue" evidence="2">
    <location>
        <position position="1"/>
    </location>
</feature>
<evidence type="ECO:0000313" key="3">
    <source>
        <dbReference type="Proteomes" id="UP001432322"/>
    </source>
</evidence>
<dbReference type="AlphaFoldDB" id="A0AAV5VLZ6"/>
<name>A0AAV5VLZ6_9BILA</name>
<organism evidence="2 3">
    <name type="scientific">Pristionchus fissidentatus</name>
    <dbReference type="NCBI Taxonomy" id="1538716"/>
    <lineage>
        <taxon>Eukaryota</taxon>
        <taxon>Metazoa</taxon>
        <taxon>Ecdysozoa</taxon>
        <taxon>Nematoda</taxon>
        <taxon>Chromadorea</taxon>
        <taxon>Rhabditida</taxon>
        <taxon>Rhabditina</taxon>
        <taxon>Diplogasteromorpha</taxon>
        <taxon>Diplogasteroidea</taxon>
        <taxon>Neodiplogasteridae</taxon>
        <taxon>Pristionchus</taxon>
    </lineage>
</organism>
<reference evidence="2" key="1">
    <citation type="submission" date="2023-10" db="EMBL/GenBank/DDBJ databases">
        <title>Genome assembly of Pristionchus species.</title>
        <authorList>
            <person name="Yoshida K."/>
            <person name="Sommer R.J."/>
        </authorList>
    </citation>
    <scope>NUCLEOTIDE SEQUENCE</scope>
    <source>
        <strain evidence="2">RS5133</strain>
    </source>
</reference>
<feature type="region of interest" description="Disordered" evidence="1">
    <location>
        <begin position="219"/>
        <end position="241"/>
    </location>
</feature>
<evidence type="ECO:0000313" key="2">
    <source>
        <dbReference type="EMBL" id="GMT20722.1"/>
    </source>
</evidence>
<protein>
    <submittedName>
        <fullName evidence="2">Uncharacterized protein</fullName>
    </submittedName>
</protein>
<dbReference type="EMBL" id="BTSY01000003">
    <property type="protein sequence ID" value="GMT20722.1"/>
    <property type="molecule type" value="Genomic_DNA"/>
</dbReference>
<keyword evidence="3" id="KW-1185">Reference proteome</keyword>
<comment type="caution">
    <text evidence="2">The sequence shown here is derived from an EMBL/GenBank/DDBJ whole genome shotgun (WGS) entry which is preliminary data.</text>
</comment>
<evidence type="ECO:0000256" key="1">
    <source>
        <dbReference type="SAM" id="MobiDB-lite"/>
    </source>
</evidence>
<accession>A0AAV5VLZ6</accession>
<dbReference type="Proteomes" id="UP001432322">
    <property type="component" value="Unassembled WGS sequence"/>
</dbReference>
<sequence length="241" mass="26935">QMPLNAAQRAMLEAAIGDASVTTIKLIGPAGSKKLGTRGITMASQLAMMLFNNLDGNEARFQNFLTGIGFSSYYALMISRYVGEFFHILEGSWERNPPAHDCYRHLDDENRMNNKELQLMNSGDIRSLQLCFLPGIDADGTIKIIAKHNIRTIGQIVDIFQLDNDAASLLRHLKEAEIRSDYAQMAVKSIKLIARVLKNADIVKNYEAPVLEERGYAARAEDDLDSTDDEKNEDDAFFDSI</sequence>
<proteinExistence type="predicted"/>
<gene>
    <name evidence="2" type="ORF">PFISCL1PPCAC_12019</name>
</gene>